<dbReference type="GO" id="GO:0004177">
    <property type="term" value="F:aminopeptidase activity"/>
    <property type="evidence" value="ECO:0007669"/>
    <property type="project" value="UniProtKB-KW"/>
</dbReference>
<evidence type="ECO:0000256" key="3">
    <source>
        <dbReference type="ARBA" id="ARBA00001947"/>
    </source>
</evidence>
<dbReference type="Gene3D" id="3.40.1830.10">
    <property type="entry name" value="Thermophilic metalloprotease (M29)"/>
    <property type="match status" value="1"/>
</dbReference>
<dbReference type="AlphaFoldDB" id="A0A120HT10"/>
<evidence type="ECO:0000256" key="7">
    <source>
        <dbReference type="ARBA" id="ARBA00022723"/>
    </source>
</evidence>
<dbReference type="GO" id="GO:0006508">
    <property type="term" value="P:proteolysis"/>
    <property type="evidence" value="ECO:0007669"/>
    <property type="project" value="UniProtKB-KW"/>
</dbReference>
<dbReference type="EMBL" id="CP014141">
    <property type="protein sequence ID" value="AMA75008.1"/>
    <property type="molecule type" value="Genomic_DNA"/>
</dbReference>
<dbReference type="GO" id="GO:0046872">
    <property type="term" value="F:metal ion binding"/>
    <property type="evidence" value="ECO:0007669"/>
    <property type="project" value="UniProtKB-KW"/>
</dbReference>
<dbReference type="GO" id="GO:0008237">
    <property type="term" value="F:metallopeptidase activity"/>
    <property type="evidence" value="ECO:0007669"/>
    <property type="project" value="UniProtKB-KW"/>
</dbReference>
<evidence type="ECO:0000256" key="1">
    <source>
        <dbReference type="ARBA" id="ARBA00001941"/>
    </source>
</evidence>
<dbReference type="Pfam" id="PF02073">
    <property type="entry name" value="Peptidase_M29"/>
    <property type="match status" value="1"/>
</dbReference>
<name>A0A120HT10_9DEIN</name>
<evidence type="ECO:0000256" key="5">
    <source>
        <dbReference type="ARBA" id="ARBA00022438"/>
    </source>
</evidence>
<evidence type="ECO:0000256" key="2">
    <source>
        <dbReference type="ARBA" id="ARBA00001946"/>
    </source>
</evidence>
<evidence type="ECO:0000256" key="6">
    <source>
        <dbReference type="ARBA" id="ARBA00022670"/>
    </source>
</evidence>
<keyword evidence="9" id="KW-0482">Metalloprotease</keyword>
<keyword evidence="7" id="KW-0479">Metal-binding</keyword>
<evidence type="ECO:0000313" key="11">
    <source>
        <dbReference type="Proteomes" id="UP000061630"/>
    </source>
</evidence>
<keyword evidence="6" id="KW-0645">Protease</keyword>
<evidence type="ECO:0000256" key="8">
    <source>
        <dbReference type="ARBA" id="ARBA00022801"/>
    </source>
</evidence>
<evidence type="ECO:0000256" key="9">
    <source>
        <dbReference type="ARBA" id="ARBA00023049"/>
    </source>
</evidence>
<reference evidence="10 11" key="1">
    <citation type="submission" date="2016-01" db="EMBL/GenBank/DDBJ databases">
        <title>Genome sequence of Thermus parvatiensis, a thermophile isolated from a hot water spring.</title>
        <authorList>
            <person name="Tripathi C."/>
            <person name="Lal R."/>
        </authorList>
    </citation>
    <scope>NUCLEOTIDE SEQUENCE [LARGE SCALE GENOMIC DNA]</scope>
    <source>
        <strain evidence="10 11">RL</strain>
    </source>
</reference>
<comment type="cofactor">
    <cofactor evidence="2">
        <name>Mg(2+)</name>
        <dbReference type="ChEBI" id="CHEBI:18420"/>
    </cofactor>
</comment>
<gene>
    <name evidence="10" type="ORF">AV541_01330</name>
</gene>
<dbReference type="PANTHER" id="PTHR34448">
    <property type="entry name" value="AMINOPEPTIDASE"/>
    <property type="match status" value="1"/>
</dbReference>
<accession>A0A120HT10</accession>
<dbReference type="Proteomes" id="UP000061630">
    <property type="component" value="Chromosome"/>
</dbReference>
<dbReference type="RefSeq" id="WP_060384068.1">
    <property type="nucleotide sequence ID" value="NZ_CP014141.1"/>
</dbReference>
<comment type="cofactor">
    <cofactor evidence="3">
        <name>Zn(2+)</name>
        <dbReference type="ChEBI" id="CHEBI:29105"/>
    </cofactor>
</comment>
<dbReference type="SUPFAM" id="SSF144052">
    <property type="entry name" value="Thermophilic metalloprotease-like"/>
    <property type="match status" value="1"/>
</dbReference>
<dbReference type="InterPro" id="IPR000787">
    <property type="entry name" value="Peptidase_M29"/>
</dbReference>
<dbReference type="InterPro" id="IPR035097">
    <property type="entry name" value="M29_N-terminal"/>
</dbReference>
<proteinExistence type="inferred from homology"/>
<sequence length="364" mass="40432">MEARFAELLAAYCLEAQPGEVVLVEAETPALPLLPHLKRALLRRGAYPLIRLSYPGEERDFLLFGGRWLEEVPEAELVLYQRADKFLRVLSAENPLEAVAVDPALALRRQRAWRPLAELRLGKRWALTLYPTVGYAVGAGMGTEEFRAYLQRAFFLDREDPVAAWQELSRFQEGLIRRLSQGKELRIRAPGTDLRLSVAGRTWVNSDGRRNMPSGEVFTGPVEDSAEGEVRFNLPAFVGGRRVEGVYLRFQEGQVVEARAEVGEDYLRAALATDEGARRLGEVGIGTNFALDRPTGLVLLDEKMGGTVHLALGRSYPETGGRNESALHLDLVLSLKEGELLLDGEPLLVDGRFVGLPVPHPWEA</sequence>
<protein>
    <submittedName>
        <fullName evidence="10">Aminopeptidase</fullName>
    </submittedName>
</protein>
<keyword evidence="5 10" id="KW-0031">Aminopeptidase</keyword>
<comment type="similarity">
    <text evidence="4">Belongs to the peptidase M29 family.</text>
</comment>
<keyword evidence="8" id="KW-0378">Hydrolase</keyword>
<dbReference type="KEGG" id="tpar:AV541_01330"/>
<dbReference type="PANTHER" id="PTHR34448:SF1">
    <property type="entry name" value="BLL6088 PROTEIN"/>
    <property type="match status" value="1"/>
</dbReference>
<dbReference type="InterPro" id="IPR052170">
    <property type="entry name" value="M29_Exopeptidase"/>
</dbReference>
<evidence type="ECO:0000256" key="4">
    <source>
        <dbReference type="ARBA" id="ARBA00008236"/>
    </source>
</evidence>
<evidence type="ECO:0000313" key="10">
    <source>
        <dbReference type="EMBL" id="AMA75008.1"/>
    </source>
</evidence>
<organism evidence="10 11">
    <name type="scientific">Thermus parvatiensis</name>
    <dbReference type="NCBI Taxonomy" id="456163"/>
    <lineage>
        <taxon>Bacteria</taxon>
        <taxon>Thermotogati</taxon>
        <taxon>Deinococcota</taxon>
        <taxon>Deinococci</taxon>
        <taxon>Thermales</taxon>
        <taxon>Thermaceae</taxon>
        <taxon>Thermus</taxon>
    </lineage>
</organism>
<comment type="cofactor">
    <cofactor evidence="1">
        <name>Co(2+)</name>
        <dbReference type="ChEBI" id="CHEBI:48828"/>
    </cofactor>
</comment>